<gene>
    <name evidence="2" type="ORF">MNBD_CPR01-592</name>
</gene>
<keyword evidence="1" id="KW-1133">Transmembrane helix</keyword>
<accession>A0A3B0V220</accession>
<evidence type="ECO:0008006" key="3">
    <source>
        <dbReference type="Google" id="ProtNLM"/>
    </source>
</evidence>
<name>A0A3B0V220_9ZZZZ</name>
<sequence length="670" mass="68748">MANINKSKKTLNTNGLAPSKEIAKQVGYTNDYIARLCRFGNIQGKKIGNVWYVDISSLESFIAQKQKKQVKQNKELSSYRKKEYRKNVNGDIHSKHTSIKKIVPIFQKTKNFRNTIIIVFAVGTILFFGSVFARQYTPTSTLKLTTIASNNNSIQINKSGTKLKKSIESGNQINNIIGRSSSKQNMAGAFSSVSEKLSSAFSSATNRIIFAVKTLIGIFIPSHQGIGENKVASSTKTKIIKNKPKSTEATSTENFVIKKIKTNSNIKKQRAVLGINTGIIVRNSLNVRGGSNLAGRTNVNGLLNVGGTSFFNGIVQASGGINTNNKDVNAGSGRVFASNIINTISAGSNITISGTPQNPIISAKSSKNVVIATGSNGTVTSVNASGGSTGLSFSGGPVVDSGTLTLSGILGISNGGTGTATAGVTNGIEYYDGSALTNSKNLIFTGTRLGIGTTSPVAQLSVSGASILDGSLAVSGSTSLAHATTTSLSIINATSTLLKTDLLGRVIPAVANVDYATPGAITGYTNWHIVNGVLTPTTTIGVQINASSTIGDGAQNGGLTIYGGATTTGSAHISGALTLGNALSVSNGGTGSTSFGQGWIYSTGGANVLSASTSPTVNYITATSTTATSTIAGGLAITGGGLDINALNCSSLINGGKLTVDASGHVICGD</sequence>
<proteinExistence type="predicted"/>
<keyword evidence="1" id="KW-0812">Transmembrane</keyword>
<dbReference type="EMBL" id="UOEV01000065">
    <property type="protein sequence ID" value="VAW32782.1"/>
    <property type="molecule type" value="Genomic_DNA"/>
</dbReference>
<dbReference type="AlphaFoldDB" id="A0A3B0V220"/>
<feature type="non-terminal residue" evidence="2">
    <location>
        <position position="670"/>
    </location>
</feature>
<keyword evidence="1" id="KW-0472">Membrane</keyword>
<reference evidence="2" key="1">
    <citation type="submission" date="2018-06" db="EMBL/GenBank/DDBJ databases">
        <authorList>
            <person name="Zhirakovskaya E."/>
        </authorList>
    </citation>
    <scope>NUCLEOTIDE SEQUENCE</scope>
</reference>
<evidence type="ECO:0000313" key="2">
    <source>
        <dbReference type="EMBL" id="VAW32782.1"/>
    </source>
</evidence>
<protein>
    <recommendedName>
        <fullName evidence="3">Helix-turn-helix domain-containing protein</fullName>
    </recommendedName>
</protein>
<organism evidence="2">
    <name type="scientific">hydrothermal vent metagenome</name>
    <dbReference type="NCBI Taxonomy" id="652676"/>
    <lineage>
        <taxon>unclassified sequences</taxon>
        <taxon>metagenomes</taxon>
        <taxon>ecological metagenomes</taxon>
    </lineage>
</organism>
<evidence type="ECO:0000256" key="1">
    <source>
        <dbReference type="SAM" id="Phobius"/>
    </source>
</evidence>
<feature type="transmembrane region" description="Helical" evidence="1">
    <location>
        <begin position="115"/>
        <end position="133"/>
    </location>
</feature>